<dbReference type="InterPro" id="IPR009057">
    <property type="entry name" value="Homeodomain-like_sf"/>
</dbReference>
<evidence type="ECO:0000256" key="1">
    <source>
        <dbReference type="ARBA" id="ARBA00023015"/>
    </source>
</evidence>
<evidence type="ECO:0000256" key="2">
    <source>
        <dbReference type="ARBA" id="ARBA00023125"/>
    </source>
</evidence>
<dbReference type="EMBL" id="JAGFOA010000005">
    <property type="protein sequence ID" value="MBO3664471.1"/>
    <property type="molecule type" value="Genomic_DNA"/>
</dbReference>
<gene>
    <name evidence="6" type="ORF">J5V96_03030</name>
    <name evidence="7" type="ORF">J5V96_13275</name>
</gene>
<dbReference type="InterPro" id="IPR036271">
    <property type="entry name" value="Tet_transcr_reg_TetR-rel_C_sf"/>
</dbReference>
<dbReference type="PROSITE" id="PS50977">
    <property type="entry name" value="HTH_TETR_2"/>
    <property type="match status" value="1"/>
</dbReference>
<dbReference type="PANTHER" id="PTHR47506:SF1">
    <property type="entry name" value="HTH-TYPE TRANSCRIPTIONAL REGULATOR YJDC"/>
    <property type="match status" value="1"/>
</dbReference>
<sequence length="201" mass="21651">MGRTSDARERLLAAALSLFAEKSYSAVGIAEICARAGVQKGSFYYFFPSKEALALATIEDHWIRQKSDWASILHGEGSPLERLHRLFDATTQIQADALAGTGTVTGCLFGNLALEVGAISEPIRERLQGVFAEQVEMITSHLEQAVASGEIEPVDTVAAAKSIVAQLEGLILFAKLFNDPAQLDAMWASSLRLVGVTERVS</sequence>
<keyword evidence="3" id="KW-0804">Transcription</keyword>
<dbReference type="Proteomes" id="UP000680132">
    <property type="component" value="Unassembled WGS sequence"/>
</dbReference>
<dbReference type="InterPro" id="IPR001647">
    <property type="entry name" value="HTH_TetR"/>
</dbReference>
<comment type="caution">
    <text evidence="6">The sequence shown here is derived from an EMBL/GenBank/DDBJ whole genome shotgun (WGS) entry which is preliminary data.</text>
</comment>
<dbReference type="InterPro" id="IPR011075">
    <property type="entry name" value="TetR_C"/>
</dbReference>
<evidence type="ECO:0000313" key="8">
    <source>
        <dbReference type="Proteomes" id="UP000680132"/>
    </source>
</evidence>
<evidence type="ECO:0000256" key="4">
    <source>
        <dbReference type="PROSITE-ProRule" id="PRU00335"/>
    </source>
</evidence>
<dbReference type="Pfam" id="PF00440">
    <property type="entry name" value="TetR_N"/>
    <property type="match status" value="1"/>
</dbReference>
<keyword evidence="1" id="KW-0805">Transcription regulation</keyword>
<dbReference type="PANTHER" id="PTHR47506">
    <property type="entry name" value="TRANSCRIPTIONAL REGULATORY PROTEIN"/>
    <property type="match status" value="1"/>
</dbReference>
<accession>A0A939QGE8</accession>
<dbReference type="Gene3D" id="1.10.357.10">
    <property type="entry name" value="Tetracycline Repressor, domain 2"/>
    <property type="match status" value="1"/>
</dbReference>
<proteinExistence type="predicted"/>
<name>A0A939QGE8_9MICO</name>
<dbReference type="GO" id="GO:0003677">
    <property type="term" value="F:DNA binding"/>
    <property type="evidence" value="ECO:0007669"/>
    <property type="project" value="UniProtKB-UniRule"/>
</dbReference>
<dbReference type="EMBL" id="JAGFOA010000001">
    <property type="protein sequence ID" value="MBO3662479.1"/>
    <property type="molecule type" value="Genomic_DNA"/>
</dbReference>
<keyword evidence="8" id="KW-1185">Reference proteome</keyword>
<dbReference type="Pfam" id="PF16925">
    <property type="entry name" value="TetR_C_13"/>
    <property type="match status" value="1"/>
</dbReference>
<dbReference type="AlphaFoldDB" id="A0A939QGE8"/>
<dbReference type="SUPFAM" id="SSF48498">
    <property type="entry name" value="Tetracyclin repressor-like, C-terminal domain"/>
    <property type="match status" value="1"/>
</dbReference>
<reference evidence="6" key="1">
    <citation type="submission" date="2021-03" db="EMBL/GenBank/DDBJ databases">
        <title>Microbacterium sp. nov., a novel actinobacterium isolated from cow dung.</title>
        <authorList>
            <person name="Zhang L."/>
        </authorList>
    </citation>
    <scope>NUCLEOTIDE SEQUENCE</scope>
    <source>
        <strain evidence="6">NEAU-LLB</strain>
    </source>
</reference>
<feature type="domain" description="HTH tetR-type" evidence="5">
    <location>
        <begin position="5"/>
        <end position="65"/>
    </location>
</feature>
<feature type="DNA-binding region" description="H-T-H motif" evidence="4">
    <location>
        <begin position="28"/>
        <end position="47"/>
    </location>
</feature>
<dbReference type="SUPFAM" id="SSF46689">
    <property type="entry name" value="Homeodomain-like"/>
    <property type="match status" value="1"/>
</dbReference>
<protein>
    <submittedName>
        <fullName evidence="6">TetR family transcriptional regulator</fullName>
    </submittedName>
</protein>
<evidence type="ECO:0000259" key="5">
    <source>
        <dbReference type="PROSITE" id="PS50977"/>
    </source>
</evidence>
<dbReference type="RefSeq" id="WP_208500151.1">
    <property type="nucleotide sequence ID" value="NZ_JAGFOA010000001.1"/>
</dbReference>
<keyword evidence="2 4" id="KW-0238">DNA-binding</keyword>
<evidence type="ECO:0000313" key="6">
    <source>
        <dbReference type="EMBL" id="MBO3662479.1"/>
    </source>
</evidence>
<evidence type="ECO:0000313" key="7">
    <source>
        <dbReference type="EMBL" id="MBO3664471.1"/>
    </source>
</evidence>
<dbReference type="PRINTS" id="PR00455">
    <property type="entry name" value="HTHTETR"/>
</dbReference>
<evidence type="ECO:0000256" key="3">
    <source>
        <dbReference type="ARBA" id="ARBA00023163"/>
    </source>
</evidence>
<organism evidence="6 8">
    <name type="scientific">Microbacterium stercoris</name>
    <dbReference type="NCBI Taxonomy" id="2820289"/>
    <lineage>
        <taxon>Bacteria</taxon>
        <taxon>Bacillati</taxon>
        <taxon>Actinomycetota</taxon>
        <taxon>Actinomycetes</taxon>
        <taxon>Micrococcales</taxon>
        <taxon>Microbacteriaceae</taxon>
        <taxon>Microbacterium</taxon>
    </lineage>
</organism>